<feature type="compositionally biased region" description="Low complexity" evidence="1">
    <location>
        <begin position="191"/>
        <end position="222"/>
    </location>
</feature>
<evidence type="ECO:0000256" key="2">
    <source>
        <dbReference type="SAM" id="Phobius"/>
    </source>
</evidence>
<dbReference type="AlphaFoldDB" id="A0A4Q7VNP9"/>
<feature type="region of interest" description="Disordered" evidence="1">
    <location>
        <begin position="186"/>
        <end position="222"/>
    </location>
</feature>
<gene>
    <name evidence="4" type="ORF">EV670_2244</name>
</gene>
<dbReference type="Proteomes" id="UP000293671">
    <property type="component" value="Unassembled WGS sequence"/>
</dbReference>
<sequence length="251" mass="26596">MRTKASLLRAVVMAFGLGLLATGGLLAQTQTAVDVRDFEVLAVDGNRVIFRDQKGTHDLTVPDAFRFKVDGRQMSAKELKPGMKGQATVTTTTTTITPVTVSEVREATVVSTTSHSVTVRGTDGVRRRFAQSELDKRGIEMIKDGRVIGISKLEPGDVVTATFISNEPPTVVTETEVDMKLAQAKVEPAADKSPSAAPVAAAPASVAPAQATPEAPSTSAPPQQSTSWLLWVAVLIALAALVAYFVRRKKG</sequence>
<feature type="signal peptide" evidence="3">
    <location>
        <begin position="1"/>
        <end position="27"/>
    </location>
</feature>
<keyword evidence="2" id="KW-0812">Transmembrane</keyword>
<organism evidence="4 5">
    <name type="scientific">Rivibacter subsaxonicus</name>
    <dbReference type="NCBI Taxonomy" id="457575"/>
    <lineage>
        <taxon>Bacteria</taxon>
        <taxon>Pseudomonadati</taxon>
        <taxon>Pseudomonadota</taxon>
        <taxon>Betaproteobacteria</taxon>
        <taxon>Burkholderiales</taxon>
        <taxon>Rivibacter</taxon>
    </lineage>
</organism>
<keyword evidence="2" id="KW-1133">Transmembrane helix</keyword>
<dbReference type="RefSeq" id="WP_130432060.1">
    <property type="nucleotide sequence ID" value="NZ_SHKP01000006.1"/>
</dbReference>
<feature type="transmembrane region" description="Helical" evidence="2">
    <location>
        <begin position="228"/>
        <end position="246"/>
    </location>
</feature>
<evidence type="ECO:0000313" key="4">
    <source>
        <dbReference type="EMBL" id="RZT97844.1"/>
    </source>
</evidence>
<evidence type="ECO:0000256" key="1">
    <source>
        <dbReference type="SAM" id="MobiDB-lite"/>
    </source>
</evidence>
<evidence type="ECO:0008006" key="6">
    <source>
        <dbReference type="Google" id="ProtNLM"/>
    </source>
</evidence>
<evidence type="ECO:0000313" key="5">
    <source>
        <dbReference type="Proteomes" id="UP000293671"/>
    </source>
</evidence>
<accession>A0A4Q7VNP9</accession>
<evidence type="ECO:0000256" key="3">
    <source>
        <dbReference type="SAM" id="SignalP"/>
    </source>
</evidence>
<comment type="caution">
    <text evidence="4">The sequence shown here is derived from an EMBL/GenBank/DDBJ whole genome shotgun (WGS) entry which is preliminary data.</text>
</comment>
<dbReference type="EMBL" id="SHKP01000006">
    <property type="protein sequence ID" value="RZT97844.1"/>
    <property type="molecule type" value="Genomic_DNA"/>
</dbReference>
<keyword evidence="5" id="KW-1185">Reference proteome</keyword>
<protein>
    <recommendedName>
        <fullName evidence="6">LPXTG-motif cell wall-anchored protein</fullName>
    </recommendedName>
</protein>
<keyword evidence="3" id="KW-0732">Signal</keyword>
<name>A0A4Q7VNP9_9BURK</name>
<reference evidence="4 5" key="1">
    <citation type="submission" date="2019-02" db="EMBL/GenBank/DDBJ databases">
        <title>Genomic Encyclopedia of Type Strains, Phase IV (KMG-IV): sequencing the most valuable type-strain genomes for metagenomic binning, comparative biology and taxonomic classification.</title>
        <authorList>
            <person name="Goeker M."/>
        </authorList>
    </citation>
    <scope>NUCLEOTIDE SEQUENCE [LARGE SCALE GENOMIC DNA]</scope>
    <source>
        <strain evidence="4 5">DSM 19570</strain>
    </source>
</reference>
<feature type="chain" id="PRO_5021003484" description="LPXTG-motif cell wall-anchored protein" evidence="3">
    <location>
        <begin position="28"/>
        <end position="251"/>
    </location>
</feature>
<keyword evidence="2" id="KW-0472">Membrane</keyword>
<proteinExistence type="predicted"/>